<dbReference type="Pfam" id="PF05118">
    <property type="entry name" value="Asp_Arg_Hydrox"/>
    <property type="match status" value="1"/>
</dbReference>
<proteinExistence type="predicted"/>
<dbReference type="SUPFAM" id="SSF51197">
    <property type="entry name" value="Clavaminate synthase-like"/>
    <property type="match status" value="1"/>
</dbReference>
<dbReference type="EMBL" id="BSUY01000001">
    <property type="protein sequence ID" value="GMA82391.1"/>
    <property type="molecule type" value="Genomic_DNA"/>
</dbReference>
<evidence type="ECO:0000259" key="1">
    <source>
        <dbReference type="Pfam" id="PF05118"/>
    </source>
</evidence>
<dbReference type="Pfam" id="PF02810">
    <property type="entry name" value="SEC-C"/>
    <property type="match status" value="1"/>
</dbReference>
<dbReference type="SUPFAM" id="SSF103642">
    <property type="entry name" value="Sec-C motif"/>
    <property type="match status" value="1"/>
</dbReference>
<dbReference type="InterPro" id="IPR007803">
    <property type="entry name" value="Asp/Arg/Pro-Hydrxlase"/>
</dbReference>
<dbReference type="Proteomes" id="UP001157046">
    <property type="component" value="Unassembled WGS sequence"/>
</dbReference>
<evidence type="ECO:0000313" key="2">
    <source>
        <dbReference type="EMBL" id="GMA82391.1"/>
    </source>
</evidence>
<sequence length="366" mass="41742">MKLKREFYRLPLQFDVARMQQEIAQFTDAEWVPHHENFAGNSAIPLISVNGEFNNDFKGAMLPTSALLRCEYLQQVIASFGEVIGRTRLMRLDSGCEVPLHSDINHHWYKRVRVHIPIVTTEDVVFQCNDERVHMAAGDCWIFDSWKFHKVENNSDQTRIHLVVDFAGSSRFWAMVEQMDEQIATSAKFTHYQPQHTVNIRTEKHNYQIIMSPGEVELLVNDLVADVQSCQLNTTPIKASFSQLLKGFVADWRELWFLYGEENTGWPLFHHLRDETLKQASQYDKEVFISNGTSAVKILAQLIIGPSMNVALAPQHTISSVEKSMDTPLPDKRIGTTTGIPIGLTRNSPCYCSSGDKYKNCHGKIT</sequence>
<comment type="caution">
    <text evidence="2">The sequence shown here is derived from an EMBL/GenBank/DDBJ whole genome shotgun (WGS) entry which is preliminary data.</text>
</comment>
<dbReference type="InterPro" id="IPR027443">
    <property type="entry name" value="IPNS-like_sf"/>
</dbReference>
<accession>A0ABQ6J2P0</accession>
<dbReference type="InterPro" id="IPR004027">
    <property type="entry name" value="SEC_C_motif"/>
</dbReference>
<reference evidence="3" key="1">
    <citation type="journal article" date="2019" name="Int. J. Syst. Evol. Microbiol.">
        <title>The Global Catalogue of Microorganisms (GCM) 10K type strain sequencing project: providing services to taxonomists for standard genome sequencing and annotation.</title>
        <authorList>
            <consortium name="The Broad Institute Genomics Platform"/>
            <consortium name="The Broad Institute Genome Sequencing Center for Infectious Disease"/>
            <person name="Wu L."/>
            <person name="Ma J."/>
        </authorList>
    </citation>
    <scope>NUCLEOTIDE SEQUENCE [LARGE SCALE GENOMIC DNA]</scope>
    <source>
        <strain evidence="3">NBRC 102030</strain>
    </source>
</reference>
<evidence type="ECO:0000313" key="3">
    <source>
        <dbReference type="Proteomes" id="UP001157046"/>
    </source>
</evidence>
<dbReference type="Gene3D" id="2.60.120.330">
    <property type="entry name" value="B-lactam Antibiotic, Isopenicillin N Synthase, Chain"/>
    <property type="match status" value="1"/>
</dbReference>
<dbReference type="RefSeq" id="WP_220775055.1">
    <property type="nucleotide sequence ID" value="NZ_BPFC01000245.1"/>
</dbReference>
<feature type="domain" description="Aspartyl/asparaginy/proline hydroxylase" evidence="1">
    <location>
        <begin position="70"/>
        <end position="166"/>
    </location>
</feature>
<organism evidence="2 3">
    <name type="scientific">Shewanella glacialipiscicola</name>
    <dbReference type="NCBI Taxonomy" id="614069"/>
    <lineage>
        <taxon>Bacteria</taxon>
        <taxon>Pseudomonadati</taxon>
        <taxon>Pseudomonadota</taxon>
        <taxon>Gammaproteobacteria</taxon>
        <taxon>Alteromonadales</taxon>
        <taxon>Shewanellaceae</taxon>
        <taxon>Shewanella</taxon>
    </lineage>
</organism>
<name>A0ABQ6J2P0_9GAMM</name>
<dbReference type="Gene3D" id="3.10.450.50">
    <property type="match status" value="1"/>
</dbReference>
<protein>
    <recommendedName>
        <fullName evidence="1">Aspartyl/asparaginy/proline hydroxylase domain-containing protein</fullName>
    </recommendedName>
</protein>
<gene>
    <name evidence="2" type="ORF">GCM10025855_19240</name>
</gene>
<keyword evidence="3" id="KW-1185">Reference proteome</keyword>